<reference evidence="1" key="1">
    <citation type="submission" date="2021-08" db="EMBL/GenBank/DDBJ databases">
        <title>The first chromosome-level gecko genome reveals the dynamic sex chromosomes of Neotropical dwarf geckos (Sphaerodactylidae: Sphaerodactylus).</title>
        <authorList>
            <person name="Pinto B.J."/>
            <person name="Keating S.E."/>
            <person name="Gamble T."/>
        </authorList>
    </citation>
    <scope>NUCLEOTIDE SEQUENCE</scope>
    <source>
        <strain evidence="1">TG3544</strain>
    </source>
</reference>
<evidence type="ECO:0000313" key="2">
    <source>
        <dbReference type="Proteomes" id="UP000827872"/>
    </source>
</evidence>
<sequence length="85" mass="9698">MRCQETSSGGFGEERQLSAELAEKETRAALQKLFPAVSLPSTLSHMEWMRGFEEAVAEHRKELPRPEEVKCSQIPWILPVTHLSY</sequence>
<protein>
    <submittedName>
        <fullName evidence="1">Uncharacterized protein</fullName>
    </submittedName>
</protein>
<dbReference type="EMBL" id="CM037615">
    <property type="protein sequence ID" value="KAH8015045.1"/>
    <property type="molecule type" value="Genomic_DNA"/>
</dbReference>
<keyword evidence="2" id="KW-1185">Reference proteome</keyword>
<name>A0ACB8G6J5_9SAUR</name>
<proteinExistence type="predicted"/>
<gene>
    <name evidence="1" type="ORF">K3G42_032969</name>
</gene>
<evidence type="ECO:0000313" key="1">
    <source>
        <dbReference type="EMBL" id="KAH8015045.1"/>
    </source>
</evidence>
<accession>A0ACB8G6J5</accession>
<comment type="caution">
    <text evidence="1">The sequence shown here is derived from an EMBL/GenBank/DDBJ whole genome shotgun (WGS) entry which is preliminary data.</text>
</comment>
<organism evidence="1 2">
    <name type="scientific">Sphaerodactylus townsendi</name>
    <dbReference type="NCBI Taxonomy" id="933632"/>
    <lineage>
        <taxon>Eukaryota</taxon>
        <taxon>Metazoa</taxon>
        <taxon>Chordata</taxon>
        <taxon>Craniata</taxon>
        <taxon>Vertebrata</taxon>
        <taxon>Euteleostomi</taxon>
        <taxon>Lepidosauria</taxon>
        <taxon>Squamata</taxon>
        <taxon>Bifurcata</taxon>
        <taxon>Gekkota</taxon>
        <taxon>Sphaerodactylidae</taxon>
        <taxon>Sphaerodactylus</taxon>
    </lineage>
</organism>
<dbReference type="Proteomes" id="UP000827872">
    <property type="component" value="Linkage Group LG02"/>
</dbReference>